<feature type="transmembrane region" description="Helical" evidence="6">
    <location>
        <begin position="21"/>
        <end position="39"/>
    </location>
</feature>
<evidence type="ECO:0000256" key="4">
    <source>
        <dbReference type="ARBA" id="ARBA00022989"/>
    </source>
</evidence>
<evidence type="ECO:0000256" key="5">
    <source>
        <dbReference type="ARBA" id="ARBA00023136"/>
    </source>
</evidence>
<evidence type="ECO:0000256" key="6">
    <source>
        <dbReference type="SAM" id="Phobius"/>
    </source>
</evidence>
<keyword evidence="5 6" id="KW-0472">Membrane</keyword>
<keyword evidence="3 6" id="KW-0812">Transmembrane</keyword>
<feature type="domain" description="Phage shock protein PspC N-terminal" evidence="7">
    <location>
        <begin position="12"/>
        <end position="71"/>
    </location>
</feature>
<dbReference type="InterPro" id="IPR052027">
    <property type="entry name" value="PspC"/>
</dbReference>
<dbReference type="GO" id="GO:0005886">
    <property type="term" value="C:plasma membrane"/>
    <property type="evidence" value="ECO:0007669"/>
    <property type="project" value="UniProtKB-SubCell"/>
</dbReference>
<dbReference type="Pfam" id="PF04024">
    <property type="entry name" value="PspC"/>
    <property type="match status" value="1"/>
</dbReference>
<evidence type="ECO:0000256" key="2">
    <source>
        <dbReference type="ARBA" id="ARBA00022475"/>
    </source>
</evidence>
<evidence type="ECO:0000313" key="9">
    <source>
        <dbReference type="Proteomes" id="UP000051727"/>
    </source>
</evidence>
<evidence type="ECO:0000313" key="8">
    <source>
        <dbReference type="EMBL" id="KRN31157.1"/>
    </source>
</evidence>
<dbReference type="PANTHER" id="PTHR33885:SF3">
    <property type="entry name" value="PHAGE SHOCK PROTEIN C"/>
    <property type="match status" value="1"/>
</dbReference>
<name>A0A0R2FXS7_9LACO</name>
<keyword evidence="2" id="KW-1003">Cell membrane</keyword>
<evidence type="ECO:0000256" key="3">
    <source>
        <dbReference type="ARBA" id="ARBA00022692"/>
    </source>
</evidence>
<reference evidence="8 9" key="1">
    <citation type="journal article" date="2015" name="Genome Announc.">
        <title>Expanding the biotechnology potential of lactobacilli through comparative genomics of 213 strains and associated genera.</title>
        <authorList>
            <person name="Sun Z."/>
            <person name="Harris H.M."/>
            <person name="McCann A."/>
            <person name="Guo C."/>
            <person name="Argimon S."/>
            <person name="Zhang W."/>
            <person name="Yang X."/>
            <person name="Jeffery I.B."/>
            <person name="Cooney J.C."/>
            <person name="Kagawa T.F."/>
            <person name="Liu W."/>
            <person name="Song Y."/>
            <person name="Salvetti E."/>
            <person name="Wrobel A."/>
            <person name="Rasinkangas P."/>
            <person name="Parkhill J."/>
            <person name="Rea M.C."/>
            <person name="O'Sullivan O."/>
            <person name="Ritari J."/>
            <person name="Douillard F.P."/>
            <person name="Paul Ross R."/>
            <person name="Yang R."/>
            <person name="Briner A.E."/>
            <person name="Felis G.E."/>
            <person name="de Vos W.M."/>
            <person name="Barrangou R."/>
            <person name="Klaenhammer T.R."/>
            <person name="Caufield P.W."/>
            <person name="Cui Y."/>
            <person name="Zhang H."/>
            <person name="O'Toole P.W."/>
        </authorList>
    </citation>
    <scope>NUCLEOTIDE SEQUENCE [LARGE SCALE GENOMIC DNA]</scope>
    <source>
        <strain evidence="8 9">ATCC 27304</strain>
    </source>
</reference>
<dbReference type="EMBL" id="JQAR01000005">
    <property type="protein sequence ID" value="KRN31157.1"/>
    <property type="molecule type" value="Genomic_DNA"/>
</dbReference>
<gene>
    <name evidence="8" type="ORF">IV36_GL001967</name>
</gene>
<dbReference type="AlphaFoldDB" id="A0A0R2FXS7"/>
<dbReference type="Proteomes" id="UP000051727">
    <property type="component" value="Unassembled WGS sequence"/>
</dbReference>
<evidence type="ECO:0000256" key="1">
    <source>
        <dbReference type="ARBA" id="ARBA00004162"/>
    </source>
</evidence>
<feature type="transmembrane region" description="Helical" evidence="6">
    <location>
        <begin position="45"/>
        <end position="68"/>
    </location>
</feature>
<comment type="subcellular location">
    <subcellularLocation>
        <location evidence="1">Cell membrane</location>
        <topology evidence="1">Single-pass membrane protein</topology>
    </subcellularLocation>
</comment>
<accession>A0A0R2FXS7</accession>
<dbReference type="STRING" id="1618.IV36_GL001967"/>
<dbReference type="PANTHER" id="PTHR33885">
    <property type="entry name" value="PHAGE SHOCK PROTEIN C"/>
    <property type="match status" value="1"/>
</dbReference>
<keyword evidence="4 6" id="KW-1133">Transmembrane helix</keyword>
<comment type="caution">
    <text evidence="8">The sequence shown here is derived from an EMBL/GenBank/DDBJ whole genome shotgun (WGS) entry which is preliminary data.</text>
</comment>
<proteinExistence type="predicted"/>
<protein>
    <submittedName>
        <fullName evidence="8">Phage shock protein C</fullName>
    </submittedName>
</protein>
<organism evidence="8 9">
    <name type="scientific">Liquorilactobacillus mali</name>
    <dbReference type="NCBI Taxonomy" id="1618"/>
    <lineage>
        <taxon>Bacteria</taxon>
        <taxon>Bacillati</taxon>
        <taxon>Bacillota</taxon>
        <taxon>Bacilli</taxon>
        <taxon>Lactobacillales</taxon>
        <taxon>Lactobacillaceae</taxon>
        <taxon>Liquorilactobacillus</taxon>
    </lineage>
</organism>
<evidence type="ECO:0000259" key="7">
    <source>
        <dbReference type="Pfam" id="PF04024"/>
    </source>
</evidence>
<sequence length="108" mass="12435">MLGGKATMKSDKKMRRSNNRIISGVCGGIADYFGINPWIIREIFIILAVIPHITVLIVSIYVMCIVLIPSEESSLFSMLFKKENQDYTKEKRKSSRKILKDVREKDIR</sequence>
<dbReference type="PATRIC" id="fig|1618.3.peg.2006"/>
<dbReference type="InterPro" id="IPR007168">
    <property type="entry name" value="Phageshock_PspC_N"/>
</dbReference>